<organism evidence="1 2">
    <name type="scientific">Thomasclavelia cocleata</name>
    <dbReference type="NCBI Taxonomy" id="69824"/>
    <lineage>
        <taxon>Bacteria</taxon>
        <taxon>Bacillati</taxon>
        <taxon>Bacillota</taxon>
        <taxon>Erysipelotrichia</taxon>
        <taxon>Erysipelotrichales</taxon>
        <taxon>Coprobacillaceae</taxon>
        <taxon>Thomasclavelia</taxon>
    </lineage>
</organism>
<accession>A0A1I0C486</accession>
<dbReference type="PANTHER" id="PTHR10000:SF8">
    <property type="entry name" value="HAD SUPERFAMILY HYDROLASE-LIKE, TYPE 3"/>
    <property type="match status" value="1"/>
</dbReference>
<dbReference type="InterPro" id="IPR000150">
    <property type="entry name" value="Cof"/>
</dbReference>
<proteinExistence type="predicted"/>
<dbReference type="GO" id="GO:0005829">
    <property type="term" value="C:cytosol"/>
    <property type="evidence" value="ECO:0007669"/>
    <property type="project" value="TreeGrafter"/>
</dbReference>
<dbReference type="PANTHER" id="PTHR10000">
    <property type="entry name" value="PHOSPHOSERINE PHOSPHATASE"/>
    <property type="match status" value="1"/>
</dbReference>
<dbReference type="GO" id="GO:0000287">
    <property type="term" value="F:magnesium ion binding"/>
    <property type="evidence" value="ECO:0007669"/>
    <property type="project" value="TreeGrafter"/>
</dbReference>
<dbReference type="GO" id="GO:0016791">
    <property type="term" value="F:phosphatase activity"/>
    <property type="evidence" value="ECO:0007669"/>
    <property type="project" value="TreeGrafter"/>
</dbReference>
<dbReference type="SFLD" id="SFLDS00003">
    <property type="entry name" value="Haloacid_Dehalogenase"/>
    <property type="match status" value="1"/>
</dbReference>
<name>A0A1I0C486_9FIRM</name>
<evidence type="ECO:0008006" key="3">
    <source>
        <dbReference type="Google" id="ProtNLM"/>
    </source>
</evidence>
<dbReference type="GeneID" id="78287378"/>
<dbReference type="InterPro" id="IPR023214">
    <property type="entry name" value="HAD_sf"/>
</dbReference>
<dbReference type="InterPro" id="IPR006379">
    <property type="entry name" value="HAD-SF_hydro_IIB"/>
</dbReference>
<dbReference type="AlphaFoldDB" id="A0A1I0C486"/>
<dbReference type="NCBIfam" id="TIGR00099">
    <property type="entry name" value="Cof-subfamily"/>
    <property type="match status" value="1"/>
</dbReference>
<dbReference type="Proteomes" id="UP000198558">
    <property type="component" value="Unassembled WGS sequence"/>
</dbReference>
<evidence type="ECO:0000313" key="1">
    <source>
        <dbReference type="EMBL" id="SET14251.1"/>
    </source>
</evidence>
<keyword evidence="2" id="KW-1185">Reference proteome</keyword>
<dbReference type="EMBL" id="FOIN01000002">
    <property type="protein sequence ID" value="SET14251.1"/>
    <property type="molecule type" value="Genomic_DNA"/>
</dbReference>
<evidence type="ECO:0000313" key="2">
    <source>
        <dbReference type="Proteomes" id="UP000198558"/>
    </source>
</evidence>
<protein>
    <recommendedName>
        <fullName evidence="3">Cof subfamily of IIB subfamily of haloacid dehalogenase superfamily/HAD-superfamily hydrolase, subfamily IIB</fullName>
    </recommendedName>
</protein>
<sequence length="273" mass="30986">MYKLMLSDLDETLLIDHHVPDFNIEAIKKARHNGLKFIPATGRAYNMILDVLKEIGTYEQAGEYSICFNGGLIVENKNNRVLNFKGLSFEQTELLFESAKNYDVCVLVFTLDMCYIYNANEEEVKRKIAQNAPFKVMDNYCIDHLKNEQIAKIIYQKSDMSYLKMIGQDLAKVIEGKAAVSYSSNRYLEFNALGVDKGYGLKWLADYLGIDIKETIAIGDNYNDVEMIKAANLGVCVISANDDVKANAQYVTKLDYDQGAVKEVIEKFVLEEK</sequence>
<dbReference type="SFLD" id="SFLDG01140">
    <property type="entry name" value="C2.B:_Phosphomannomutase_and_P"/>
    <property type="match status" value="1"/>
</dbReference>
<dbReference type="RefSeq" id="WP_092351862.1">
    <property type="nucleotide sequence ID" value="NZ_FOIN01000002.1"/>
</dbReference>
<dbReference type="InterPro" id="IPR036412">
    <property type="entry name" value="HAD-like_sf"/>
</dbReference>
<dbReference type="Pfam" id="PF08282">
    <property type="entry name" value="Hydrolase_3"/>
    <property type="match status" value="1"/>
</dbReference>
<reference evidence="2" key="1">
    <citation type="submission" date="2016-10" db="EMBL/GenBank/DDBJ databases">
        <authorList>
            <person name="Varghese N."/>
            <person name="Submissions S."/>
        </authorList>
    </citation>
    <scope>NUCLEOTIDE SEQUENCE [LARGE SCALE GENOMIC DNA]</scope>
    <source>
        <strain evidence="2">DSM 1551</strain>
    </source>
</reference>
<dbReference type="Gene3D" id="3.40.50.1000">
    <property type="entry name" value="HAD superfamily/HAD-like"/>
    <property type="match status" value="1"/>
</dbReference>
<dbReference type="SUPFAM" id="SSF56784">
    <property type="entry name" value="HAD-like"/>
    <property type="match status" value="1"/>
</dbReference>
<dbReference type="Gene3D" id="3.30.1240.10">
    <property type="match status" value="1"/>
</dbReference>
<dbReference type="NCBIfam" id="TIGR01484">
    <property type="entry name" value="HAD-SF-IIB"/>
    <property type="match status" value="1"/>
</dbReference>
<dbReference type="OrthoDB" id="9781413at2"/>
<gene>
    <name evidence="1" type="ORF">SAMN04489758_10272</name>
</gene>